<reference evidence="1" key="1">
    <citation type="submission" date="2020-11" db="EMBL/GenBank/DDBJ databases">
        <authorList>
            <person name="Tran Van P."/>
        </authorList>
    </citation>
    <scope>NUCLEOTIDE SEQUENCE</scope>
</reference>
<organism evidence="1">
    <name type="scientific">Notodromas monacha</name>
    <dbReference type="NCBI Taxonomy" id="399045"/>
    <lineage>
        <taxon>Eukaryota</taxon>
        <taxon>Metazoa</taxon>
        <taxon>Ecdysozoa</taxon>
        <taxon>Arthropoda</taxon>
        <taxon>Crustacea</taxon>
        <taxon>Oligostraca</taxon>
        <taxon>Ostracoda</taxon>
        <taxon>Podocopa</taxon>
        <taxon>Podocopida</taxon>
        <taxon>Cypridocopina</taxon>
        <taxon>Cypridoidea</taxon>
        <taxon>Cyprididae</taxon>
        <taxon>Notodromas</taxon>
    </lineage>
</organism>
<evidence type="ECO:0000313" key="1">
    <source>
        <dbReference type="EMBL" id="CAD7285166.1"/>
    </source>
</evidence>
<protein>
    <submittedName>
        <fullName evidence="1">Uncharacterized protein</fullName>
    </submittedName>
</protein>
<evidence type="ECO:0000313" key="2">
    <source>
        <dbReference type="Proteomes" id="UP000678499"/>
    </source>
</evidence>
<gene>
    <name evidence="1" type="ORF">NMOB1V02_LOCUS12768</name>
</gene>
<dbReference type="AlphaFoldDB" id="A0A7R9GKZ0"/>
<keyword evidence="2" id="KW-1185">Reference proteome</keyword>
<dbReference type="EMBL" id="OA894215">
    <property type="protein sequence ID" value="CAD7285166.1"/>
    <property type="molecule type" value="Genomic_DNA"/>
</dbReference>
<dbReference type="EMBL" id="CAJPEX010012178">
    <property type="protein sequence ID" value="CAG0925318.1"/>
    <property type="molecule type" value="Genomic_DNA"/>
</dbReference>
<name>A0A7R9GKZ0_9CRUS</name>
<accession>A0A7R9GKZ0</accession>
<dbReference type="Proteomes" id="UP000678499">
    <property type="component" value="Unassembled WGS sequence"/>
</dbReference>
<sequence>MGVGGFCLGQDTKGIEIWVEEFGEEFQGMHEGCSYSLDWAPGRALACRAVVRFRTTGIRSATRRLF</sequence>
<proteinExistence type="predicted"/>